<accession>A0A382KM46</accession>
<name>A0A382KM46_9ZZZZ</name>
<evidence type="ECO:0000313" key="1">
    <source>
        <dbReference type="EMBL" id="SVC25954.1"/>
    </source>
</evidence>
<organism evidence="1">
    <name type="scientific">marine metagenome</name>
    <dbReference type="NCBI Taxonomy" id="408172"/>
    <lineage>
        <taxon>unclassified sequences</taxon>
        <taxon>metagenomes</taxon>
        <taxon>ecological metagenomes</taxon>
    </lineage>
</organism>
<dbReference type="AlphaFoldDB" id="A0A382KM46"/>
<sequence>VAVVDLAGFIAGLKDHAADHGFHIHDERHFVETYSMRQAFEVDLHPEAACGGPLDLHLSLDVEPRTLMAFEDEIMGLPDDSEPSDDLVVQLIFSWALPPLDNSPDLLVLATELAGIGGPEFPTEVSAVDSFAAVTDGPQRSLAVTARLDVPLATVYRADEATHVCEALDQCRAISEYLLDRAPAWLGEL</sequence>
<proteinExistence type="predicted"/>
<reference evidence="1" key="1">
    <citation type="submission" date="2018-05" db="EMBL/GenBank/DDBJ databases">
        <authorList>
            <person name="Lanie J.A."/>
            <person name="Ng W.-L."/>
            <person name="Kazmierczak K.M."/>
            <person name="Andrzejewski T.M."/>
            <person name="Davidsen T.M."/>
            <person name="Wayne K.J."/>
            <person name="Tettelin H."/>
            <person name="Glass J.I."/>
            <person name="Rusch D."/>
            <person name="Podicherti R."/>
            <person name="Tsui H.-C.T."/>
            <person name="Winkler M.E."/>
        </authorList>
    </citation>
    <scope>NUCLEOTIDE SEQUENCE</scope>
</reference>
<dbReference type="EMBL" id="UINC01081777">
    <property type="protein sequence ID" value="SVC25954.1"/>
    <property type="molecule type" value="Genomic_DNA"/>
</dbReference>
<feature type="non-terminal residue" evidence="1">
    <location>
        <position position="1"/>
    </location>
</feature>
<protein>
    <submittedName>
        <fullName evidence="1">Uncharacterized protein</fullName>
    </submittedName>
</protein>
<gene>
    <name evidence="1" type="ORF">METZ01_LOCUS278808</name>
</gene>